<proteinExistence type="predicted"/>
<evidence type="ECO:0000256" key="1">
    <source>
        <dbReference type="SAM" id="SignalP"/>
    </source>
</evidence>
<evidence type="ECO:0008006" key="4">
    <source>
        <dbReference type="Google" id="ProtNLM"/>
    </source>
</evidence>
<feature type="chain" id="PRO_5039161584" description="Secretion system C-terminal sorting domain-containing protein" evidence="1">
    <location>
        <begin position="21"/>
        <end position="656"/>
    </location>
</feature>
<reference evidence="2" key="2">
    <citation type="journal article" date="2021" name="PeerJ">
        <title>Extensive microbial diversity within the chicken gut microbiome revealed by metagenomics and culture.</title>
        <authorList>
            <person name="Gilroy R."/>
            <person name="Ravi A."/>
            <person name="Getino M."/>
            <person name="Pursley I."/>
            <person name="Horton D.L."/>
            <person name="Alikhan N.F."/>
            <person name="Baker D."/>
            <person name="Gharbi K."/>
            <person name="Hall N."/>
            <person name="Watson M."/>
            <person name="Adriaenssens E.M."/>
            <person name="Foster-Nyarko E."/>
            <person name="Jarju S."/>
            <person name="Secka A."/>
            <person name="Antonio M."/>
            <person name="Oren A."/>
            <person name="Chaudhuri R.R."/>
            <person name="La Ragione R."/>
            <person name="Hildebrand F."/>
            <person name="Pallen M.J."/>
        </authorList>
    </citation>
    <scope>NUCLEOTIDE SEQUENCE</scope>
    <source>
        <strain evidence="2">G3-3990</strain>
    </source>
</reference>
<organism evidence="2 3">
    <name type="scientific">Candidatus Gallipaludibacter merdavium</name>
    <dbReference type="NCBI Taxonomy" id="2840839"/>
    <lineage>
        <taxon>Bacteria</taxon>
        <taxon>Pseudomonadati</taxon>
        <taxon>Bacteroidota</taxon>
        <taxon>Bacteroidia</taxon>
        <taxon>Bacteroidales</taxon>
        <taxon>Candidatus Gallipaludibacter</taxon>
    </lineage>
</organism>
<dbReference type="EMBL" id="JADIMG010000049">
    <property type="protein sequence ID" value="MBO8459638.1"/>
    <property type="molecule type" value="Genomic_DNA"/>
</dbReference>
<name>A0A9D9HTM3_9BACT</name>
<dbReference type="Proteomes" id="UP000823641">
    <property type="component" value="Unassembled WGS sequence"/>
</dbReference>
<dbReference type="AlphaFoldDB" id="A0A9D9HTM3"/>
<accession>A0A9D9HTM3</accession>
<protein>
    <recommendedName>
        <fullName evidence="4">Secretion system C-terminal sorting domain-containing protein</fullName>
    </recommendedName>
</protein>
<feature type="signal peptide" evidence="1">
    <location>
        <begin position="1"/>
        <end position="20"/>
    </location>
</feature>
<evidence type="ECO:0000313" key="2">
    <source>
        <dbReference type="EMBL" id="MBO8459638.1"/>
    </source>
</evidence>
<evidence type="ECO:0000313" key="3">
    <source>
        <dbReference type="Proteomes" id="UP000823641"/>
    </source>
</evidence>
<keyword evidence="1" id="KW-0732">Signal</keyword>
<gene>
    <name evidence="2" type="ORF">IAA73_04810</name>
</gene>
<sequence length="656" mass="73005">MTKKIFSLLLVSFATCAVMAQLPQRVEGNPDQRNDELMRFAPMEKQSAAPAGELQDNISRLMERNPLVDELSKVSLREVAFPVYKTPSANDETKAFYWKPAGTYFIGIDHGLGNTFQGIVGTWLDKDIKAWTFQGGSTNYKDISFQTYFSGMMPDAYYTDKNAGTWNDTLVAQMRGSEVSFISYDMPYLMVANGNVRDTFTLCADSKDYSLIKRQEAIGKIGVAATMAGAPYTGHANYDYTWPMTNALTLDCELGNLVQNVYSVEPLEYFIGTTDVTVEGNAITPDGFVTAYEKPQTELYVRDITLWLEASQVNEGKATYKDPVMGEKDTLWLVVETEAGAEIVKSFATKENLMLKANKGAILTFDFITKSTEYGEILSRGFVVNEPFKVRVTGLSKCTGDFKIVTALAPYGSNTSVLVKDEADPVKYAEFEPYLMLNGIFPTLFDAYVNVEDTLQVIDMEMGDGSTRNVAAFDETQTAAGYVPALYSYFYPVDTLKQVTNITFQGPEWITWGYDDTDWAGETYSDMIYLYFFAEELPEGDTFREGNITLSSFGKSKTYYVYQGVKPEGQQIGDGTTDLEESNVQPVKVYSLNGQFNLTYPNVYTAVEVYAVNGNKVASYNLPENGSFSIDNSSLANGVYLIHMIGQTSEVLKVVK</sequence>
<comment type="caution">
    <text evidence="2">The sequence shown here is derived from an EMBL/GenBank/DDBJ whole genome shotgun (WGS) entry which is preliminary data.</text>
</comment>
<reference evidence="2" key="1">
    <citation type="submission" date="2020-10" db="EMBL/GenBank/DDBJ databases">
        <authorList>
            <person name="Gilroy R."/>
        </authorList>
    </citation>
    <scope>NUCLEOTIDE SEQUENCE</scope>
    <source>
        <strain evidence="2">G3-3990</strain>
    </source>
</reference>